<dbReference type="AlphaFoldDB" id="A0A2C9CJX8"/>
<proteinExistence type="predicted"/>
<gene>
    <name evidence="1" type="ORF">KSMBR1_2600</name>
</gene>
<keyword evidence="2" id="KW-1185">Reference proteome</keyword>
<dbReference type="Proteomes" id="UP000221734">
    <property type="component" value="Chromosome Kuenenia_stuttgartiensis_MBR1"/>
</dbReference>
<name>A0A2C9CJX8_KUEST</name>
<evidence type="ECO:0000313" key="1">
    <source>
        <dbReference type="EMBL" id="SOH05087.1"/>
    </source>
</evidence>
<dbReference type="EMBL" id="LT934425">
    <property type="protein sequence ID" value="SOH05087.1"/>
    <property type="molecule type" value="Genomic_DNA"/>
</dbReference>
<accession>A0A2C9CJX8</accession>
<evidence type="ECO:0000313" key="2">
    <source>
        <dbReference type="Proteomes" id="UP000221734"/>
    </source>
</evidence>
<dbReference type="KEGG" id="kst:KSMBR1_2600"/>
<dbReference type="RefSeq" id="WP_099325725.1">
    <property type="nucleotide sequence ID" value="NZ_LT934425.1"/>
</dbReference>
<organism evidence="1 2">
    <name type="scientific">Kuenenia stuttgartiensis</name>
    <dbReference type="NCBI Taxonomy" id="174633"/>
    <lineage>
        <taxon>Bacteria</taxon>
        <taxon>Pseudomonadati</taxon>
        <taxon>Planctomycetota</taxon>
        <taxon>Candidatus Brocadiia</taxon>
        <taxon>Candidatus Brocadiales</taxon>
        <taxon>Candidatus Brocadiaceae</taxon>
        <taxon>Candidatus Kuenenia</taxon>
    </lineage>
</organism>
<reference evidence="2" key="1">
    <citation type="submission" date="2017-10" db="EMBL/GenBank/DDBJ databases">
        <authorList>
            <person name="Frank J."/>
        </authorList>
    </citation>
    <scope>NUCLEOTIDE SEQUENCE [LARGE SCALE GENOMIC DNA]</scope>
</reference>
<protein>
    <submittedName>
        <fullName evidence="1">Uncharacterized protein</fullName>
    </submittedName>
</protein>
<sequence length="65" mass="7534">MKLNKNIVKLSQMKNIVNDEYVDASIKDRIEMVWDITQELWAISTKGNINAKSRLQRNVTNLTKA</sequence>